<reference evidence="2" key="1">
    <citation type="submission" date="2016-04" db="EMBL/GenBank/DDBJ databases">
        <authorList>
            <person name="Ray J."/>
            <person name="Price M."/>
            <person name="Deutschbauer A."/>
        </authorList>
    </citation>
    <scope>NUCLEOTIDE SEQUENCE [LARGE SCALE GENOMIC DNA]</scope>
    <source>
        <strain evidence="2">FW300-N2E2</strain>
    </source>
</reference>
<evidence type="ECO:0000313" key="2">
    <source>
        <dbReference type="Proteomes" id="UP000076083"/>
    </source>
</evidence>
<organism evidence="1 2">
    <name type="scientific">Pseudomonas fluorescens</name>
    <dbReference type="NCBI Taxonomy" id="294"/>
    <lineage>
        <taxon>Bacteria</taxon>
        <taxon>Pseudomonadati</taxon>
        <taxon>Pseudomonadota</taxon>
        <taxon>Gammaproteobacteria</taxon>
        <taxon>Pseudomonadales</taxon>
        <taxon>Pseudomonadaceae</taxon>
        <taxon>Pseudomonas</taxon>
    </lineage>
</organism>
<reference evidence="1 2" key="2">
    <citation type="journal article" date="2018" name="Nature">
        <title>Mutant phenotypes for thousands of bacterial genes of unknown function.</title>
        <authorList>
            <person name="Price M.N."/>
            <person name="Wetmore K.M."/>
            <person name="Waters R.J."/>
            <person name="Callaghan M."/>
            <person name="Ray J."/>
            <person name="Liu H."/>
            <person name="Kuehl J.V."/>
            <person name="Melnyk R.A."/>
            <person name="Lamson J.S."/>
            <person name="Suh Y."/>
            <person name="Carlson H.K."/>
            <person name="Esquivel Z."/>
            <person name="Sadeeshkumar H."/>
            <person name="Chakraborty R."/>
            <person name="Zane G.M."/>
            <person name="Rubin B.E."/>
            <person name="Wall J.D."/>
            <person name="Visel A."/>
            <person name="Bristow J."/>
            <person name="Blow M.J."/>
            <person name="Arkin A.P."/>
            <person name="Deutschbauer A.M."/>
        </authorList>
    </citation>
    <scope>NUCLEOTIDE SEQUENCE [LARGE SCALE GENOMIC DNA]</scope>
    <source>
        <strain evidence="1 2">FW300-N2E2</strain>
    </source>
</reference>
<dbReference type="EMBL" id="CP015225">
    <property type="protein sequence ID" value="AMZ71393.1"/>
    <property type="molecule type" value="Genomic_DNA"/>
</dbReference>
<accession>A0A165Z533</accession>
<gene>
    <name evidence="1" type="ORF">TK06_09920</name>
</gene>
<protein>
    <submittedName>
        <fullName evidence="1">Uncharacterized protein</fullName>
    </submittedName>
</protein>
<evidence type="ECO:0000313" key="1">
    <source>
        <dbReference type="EMBL" id="AMZ71393.1"/>
    </source>
</evidence>
<dbReference type="AlphaFoldDB" id="A0A165Z533"/>
<name>A0A165Z533_PSEFL</name>
<dbReference type="Proteomes" id="UP000076083">
    <property type="component" value="Chromosome"/>
</dbReference>
<proteinExistence type="predicted"/>
<sequence length="188" mass="20722">MALKKYRGGIESHASTCDKEHTTASLGQAEILGIQDAPRDCSLGAKHNTCVRPSLPWGDEFMFFASQCCDKTSEGVAPIGEHAENVFPDDDGFRFLSSHSDLVDCIGKLHKCKSQSTSSICQARAKTRHTECLARRAANQNGRSLNDSIECLAGQSLHVAEIRYGRVMMGQHRTRERCYFGKPSRGET</sequence>